<organism evidence="1">
    <name type="scientific">marine sediment metagenome</name>
    <dbReference type="NCBI Taxonomy" id="412755"/>
    <lineage>
        <taxon>unclassified sequences</taxon>
        <taxon>metagenomes</taxon>
        <taxon>ecological metagenomes</taxon>
    </lineage>
</organism>
<dbReference type="EMBL" id="LAZR01048548">
    <property type="protein sequence ID" value="KKK91672.1"/>
    <property type="molecule type" value="Genomic_DNA"/>
</dbReference>
<gene>
    <name evidence="1" type="ORF">LCGC14_2710570</name>
</gene>
<name>A0A0F8ZCZ0_9ZZZZ</name>
<feature type="non-terminal residue" evidence="1">
    <location>
        <position position="237"/>
    </location>
</feature>
<accession>A0A0F8ZCZ0</accession>
<sequence length="237" mass="26599">MAKWTTITFVQAFFENKLGRKRVHGTYRVLEGDYCKLLVKATTRYGAPAGNELIALDLSDDNNTLVFWRTSYSRSFSYRMTRNIKESIGDYQVLPEGICTGSEDNILNSGIVDITKLHALIEIGDKPFLLHRRVKDGGAQTVELETNPSSHNPSYSHANQVPNRAASIREAQDKVKDPVTDRKLCQEWWAKEMPFGFTPPEFDPELVKILQTALNPIDYGFDIDECSIGTVSGSGYG</sequence>
<protein>
    <submittedName>
        <fullName evidence="1">Uncharacterized protein</fullName>
    </submittedName>
</protein>
<dbReference type="AlphaFoldDB" id="A0A0F8ZCZ0"/>
<proteinExistence type="predicted"/>
<evidence type="ECO:0000313" key="1">
    <source>
        <dbReference type="EMBL" id="KKK91672.1"/>
    </source>
</evidence>
<reference evidence="1" key="1">
    <citation type="journal article" date="2015" name="Nature">
        <title>Complex archaea that bridge the gap between prokaryotes and eukaryotes.</title>
        <authorList>
            <person name="Spang A."/>
            <person name="Saw J.H."/>
            <person name="Jorgensen S.L."/>
            <person name="Zaremba-Niedzwiedzka K."/>
            <person name="Martijn J."/>
            <person name="Lind A.E."/>
            <person name="van Eijk R."/>
            <person name="Schleper C."/>
            <person name="Guy L."/>
            <person name="Ettema T.J."/>
        </authorList>
    </citation>
    <scope>NUCLEOTIDE SEQUENCE</scope>
</reference>
<comment type="caution">
    <text evidence="1">The sequence shown here is derived from an EMBL/GenBank/DDBJ whole genome shotgun (WGS) entry which is preliminary data.</text>
</comment>